<accession>A0A8B6MAS2</accession>
<evidence type="ECO:0000256" key="1">
    <source>
        <dbReference type="SAM" id="MobiDB-lite"/>
    </source>
</evidence>
<dbReference type="EMBL" id="CABFMQ020000090">
    <property type="protein sequence ID" value="VTZ51174.1"/>
    <property type="molecule type" value="Genomic_DNA"/>
</dbReference>
<feature type="region of interest" description="Disordered" evidence="1">
    <location>
        <begin position="100"/>
        <end position="121"/>
    </location>
</feature>
<comment type="caution">
    <text evidence="3">The sequence shown here is derived from an EMBL/GenBank/DDBJ whole genome shotgun (WGS) entry which is preliminary data.</text>
</comment>
<evidence type="ECO:0000259" key="2">
    <source>
        <dbReference type="Pfam" id="PF18753"/>
    </source>
</evidence>
<name>A0A8B6MAS2_METTU</name>
<sequence length="210" mass="23855">MYVVARDFGFAPNPFHGVCTLATCKPIIRRTAKVGDWVIGMGGSKLSAVGRCIFAMQITEAMSFDAYWAAPAYQAKRPVRNGSRKTIVGDNIYHRTVGSDHWQQEDSHHSQPDGTPDQYNIQNDTQTDRILISDHFWYFGNVAPIVPDDILNNLRFHNARGHRRYPLTNAQQLLSWLEEAFPNKINHVLGDPFQFAKSSARYSKKSDQIM</sequence>
<dbReference type="AlphaFoldDB" id="A0A8B6MAS2"/>
<feature type="domain" description="Nucleotide modification associated" evidence="2">
    <location>
        <begin position="1"/>
        <end position="197"/>
    </location>
</feature>
<dbReference type="Proteomes" id="UP000485880">
    <property type="component" value="Unassembled WGS sequence"/>
</dbReference>
<keyword evidence="4" id="KW-1185">Reference proteome</keyword>
<evidence type="ECO:0000313" key="3">
    <source>
        <dbReference type="EMBL" id="VTZ51174.1"/>
    </source>
</evidence>
<dbReference type="Pfam" id="PF18753">
    <property type="entry name" value="Nmad2"/>
    <property type="match status" value="1"/>
</dbReference>
<dbReference type="InterPro" id="IPR041180">
    <property type="entry name" value="Nmad2"/>
</dbReference>
<organism evidence="3 4">
    <name type="scientific">Methylocella tundrae</name>
    <dbReference type="NCBI Taxonomy" id="227605"/>
    <lineage>
        <taxon>Bacteria</taxon>
        <taxon>Pseudomonadati</taxon>
        <taxon>Pseudomonadota</taxon>
        <taxon>Alphaproteobacteria</taxon>
        <taxon>Hyphomicrobiales</taxon>
        <taxon>Beijerinckiaceae</taxon>
        <taxon>Methylocella</taxon>
    </lineage>
</organism>
<feature type="compositionally biased region" description="Basic and acidic residues" evidence="1">
    <location>
        <begin position="102"/>
        <end position="111"/>
    </location>
</feature>
<gene>
    <name evidence="3" type="ORF">MPC4_320006</name>
</gene>
<proteinExistence type="predicted"/>
<protein>
    <recommendedName>
        <fullName evidence="2">Nucleotide modification associated domain-containing protein</fullName>
    </recommendedName>
</protein>
<evidence type="ECO:0000313" key="4">
    <source>
        <dbReference type="Proteomes" id="UP000485880"/>
    </source>
</evidence>
<reference evidence="3 4" key="1">
    <citation type="submission" date="2019-05" db="EMBL/GenBank/DDBJ databases">
        <authorList>
            <person name="Farhan Ul Haque M."/>
        </authorList>
    </citation>
    <scope>NUCLEOTIDE SEQUENCE [LARGE SCALE GENOMIC DNA]</scope>
    <source>
        <strain evidence="3">2</strain>
    </source>
</reference>